<dbReference type="GO" id="GO:0016787">
    <property type="term" value="F:hydrolase activity"/>
    <property type="evidence" value="ECO:0007669"/>
    <property type="project" value="UniProtKB-KW"/>
</dbReference>
<proteinExistence type="predicted"/>
<accession>A0A938WTJ5</accession>
<keyword evidence="2" id="KW-0732">Signal</keyword>
<evidence type="ECO:0000259" key="4">
    <source>
        <dbReference type="Pfam" id="PF10365"/>
    </source>
</evidence>
<reference evidence="5" key="2">
    <citation type="journal article" date="2021" name="Sci. Rep.">
        <title>The distribution of antibiotic resistance genes in chicken gut microbiota commensals.</title>
        <authorList>
            <person name="Juricova H."/>
            <person name="Matiasovicova J."/>
            <person name="Kubasova T."/>
            <person name="Cejkova D."/>
            <person name="Rychlik I."/>
        </authorList>
    </citation>
    <scope>NUCLEOTIDE SEQUENCE</scope>
    <source>
        <strain evidence="5">An824</strain>
    </source>
</reference>
<feature type="domain" description="CARDB" evidence="3">
    <location>
        <begin position="767"/>
        <end position="837"/>
    </location>
</feature>
<dbReference type="NCBIfam" id="NF038128">
    <property type="entry name" value="choice_anch_J"/>
    <property type="match status" value="1"/>
</dbReference>
<dbReference type="Gene3D" id="2.60.40.10">
    <property type="entry name" value="Immunoglobulins"/>
    <property type="match status" value="3"/>
</dbReference>
<protein>
    <submittedName>
        <fullName evidence="5">DUF2436 domain-containing protein</fullName>
    </submittedName>
</protein>
<sequence>MKHLFIYILCAFMCCGAYAQSTMTSPPPAGVKMKALKAAEARITGRPGLLQKLQKQQMAAKSVRSDDGKLYAGLRRMGRPMRVAAVKAPAAAPVADGMARITVNVESDWGDGSGYQMLLDADCTILDLQYVDEIFAESEYMLPENAGMFENWLVAGQTASVDIPAGKYDYVVFNPTPSDNTYYIANGESSGDAYEFKGGCEYVFTITVGMSGDNVAITSNSPVSIGVSGITAPVSGEGLTAAEAVTATIFNNGTEAVSSFTATLTVDGGTPVAETVSQEIAPGATLDYTFTATADLSAPGMHTVTVAVDHEDDALAGDNTFTAKVNHVAPIPAPYTCSFDEEADVDEWTTVDGNMDGDTWNIQFTEGYAQIIYNAYMALDDYLVTVNPIALKAGTNKVVIDYNAQSDGYYESFEVLYGKTSNVEDMTVLRTVDDFAMSENGYVLPVNFDIEEDGAYFFAIHATSEADQMGILINSVEISEGAYKGTPDLVIDKVQMPLSSCSLGDGEKVVVVVSNNGTADAKGFTLAYTVNDGQETSRECADVAVPAGGSVEVELAGFDFSGEGKYTVAVEITDVTPADGQNEETVTDNNSAEGTVTHYTPTDVPFTVVFSDPDQRDEWASDESWVYDGDYNFGMYCVGTTPLVSRGVNLEADKRYRISYNYMAGMYYFFFVVYDSYDIVVGKDGAPLSDWETVASFTDVYTNDAFADNDVTFTVPADGVYSIGFKQDVPQGVFTLASVSVTEVTSYDVTLSSVTGLPSMLPKAQAEGMEIAVPVKNNGAESVSGTVSVTFNGTAVGSAAFTGLAPDATETVSVPVVAQGLEAGSVSVEVEAVIDGQEDSNPADNSVTAGLEITDKVYAYDYVTDDMYNEMYAIGLKDGGAATAGIPFLINAETTLEGVSVGWGVADGQQIGLCVYKWDPTAIYQDGVIEVGDEVYTTTADQGTSTEQVDYLFDEPVTLEPGYYFIGVTYAGYALAVDNVAPGQLYLLDTSYEVPLAIDQSGANLGTPAIRAILDSGELSGIGNVDVSAGASSLVYDEATKTVTAVSPSGSETSLAVYAASGAMTGGVSSGSGSCVFDASSLAPGVYVAKMTSGDYAETSKFVVK</sequence>
<dbReference type="RefSeq" id="WP_205104849.1">
    <property type="nucleotide sequence ID" value="NZ_JACJJG010000041.1"/>
</dbReference>
<dbReference type="InterPro" id="IPR018832">
    <property type="entry name" value="Pept_C25_gingipain_C"/>
</dbReference>
<comment type="caution">
    <text evidence="5">The sequence shown here is derived from an EMBL/GenBank/DDBJ whole genome shotgun (WGS) entry which is preliminary data.</text>
</comment>
<keyword evidence="1" id="KW-0378">Hydrolase</keyword>
<evidence type="ECO:0000259" key="3">
    <source>
        <dbReference type="Pfam" id="PF07705"/>
    </source>
</evidence>
<dbReference type="Pfam" id="PF10365">
    <property type="entry name" value="DUF2436"/>
    <property type="match status" value="1"/>
</dbReference>
<dbReference type="InterPro" id="IPR013783">
    <property type="entry name" value="Ig-like_fold"/>
</dbReference>
<feature type="domain" description="CARDB" evidence="3">
    <location>
        <begin position="244"/>
        <end position="313"/>
    </location>
</feature>
<evidence type="ECO:0000256" key="2">
    <source>
        <dbReference type="SAM" id="SignalP"/>
    </source>
</evidence>
<name>A0A938WTJ5_9BACT</name>
<reference evidence="5" key="1">
    <citation type="submission" date="2020-08" db="EMBL/GenBank/DDBJ databases">
        <authorList>
            <person name="Cejkova D."/>
            <person name="Kubasova T."/>
            <person name="Jahodarova E."/>
            <person name="Rychlik I."/>
        </authorList>
    </citation>
    <scope>NUCLEOTIDE SEQUENCE</scope>
    <source>
        <strain evidence="5">An824</strain>
    </source>
</reference>
<dbReference type="Pfam" id="PF07705">
    <property type="entry name" value="CARDB"/>
    <property type="match status" value="2"/>
</dbReference>
<keyword evidence="6" id="KW-1185">Reference proteome</keyword>
<feature type="signal peptide" evidence="2">
    <location>
        <begin position="1"/>
        <end position="19"/>
    </location>
</feature>
<evidence type="ECO:0000313" key="5">
    <source>
        <dbReference type="EMBL" id="MBM6673889.1"/>
    </source>
</evidence>
<gene>
    <name evidence="5" type="ORF">H6A34_08375</name>
</gene>
<evidence type="ECO:0000256" key="1">
    <source>
        <dbReference type="ARBA" id="ARBA00022801"/>
    </source>
</evidence>
<feature type="chain" id="PRO_5037335021" evidence="2">
    <location>
        <begin position="20"/>
        <end position="1105"/>
    </location>
</feature>
<feature type="domain" description="Peptidase C25 gingipain C-terminal" evidence="4">
    <location>
        <begin position="94"/>
        <end position="214"/>
    </location>
</feature>
<dbReference type="Gene3D" id="2.60.120.200">
    <property type="match status" value="1"/>
</dbReference>
<dbReference type="AlphaFoldDB" id="A0A938WTJ5"/>
<dbReference type="InterPro" id="IPR011635">
    <property type="entry name" value="CARDB"/>
</dbReference>
<evidence type="ECO:0000313" key="6">
    <source>
        <dbReference type="Proteomes" id="UP000706891"/>
    </source>
</evidence>
<organism evidence="5 6">
    <name type="scientific">Marseilla massiliensis</name>
    <dbReference type="NCBI Taxonomy" id="1841864"/>
    <lineage>
        <taxon>Bacteria</taxon>
        <taxon>Pseudomonadati</taxon>
        <taxon>Bacteroidota</taxon>
        <taxon>Bacteroidia</taxon>
        <taxon>Bacteroidales</taxon>
        <taxon>Prevotellaceae</taxon>
        <taxon>Marseilla</taxon>
    </lineage>
</organism>
<dbReference type="EMBL" id="JACJJG010000041">
    <property type="protein sequence ID" value="MBM6673889.1"/>
    <property type="molecule type" value="Genomic_DNA"/>
</dbReference>
<dbReference type="Proteomes" id="UP000706891">
    <property type="component" value="Unassembled WGS sequence"/>
</dbReference>